<gene>
    <name evidence="3" type="ORF">A0127_00150</name>
</gene>
<dbReference type="EMBL" id="CP014750">
    <property type="protein sequence ID" value="AMQ17688.1"/>
    <property type="molecule type" value="Genomic_DNA"/>
</dbReference>
<dbReference type="PANTHER" id="PTHR10803">
    <property type="entry name" value="ARSENICAL PUMP-DRIVING ATPASE ARSENITE-TRANSLOCATING ATPASE"/>
    <property type="match status" value="1"/>
</dbReference>
<feature type="domain" description="ArsA/GET3 Anion-transporting ATPase-like" evidence="2">
    <location>
        <begin position="12"/>
        <end position="327"/>
    </location>
</feature>
<comment type="similarity">
    <text evidence="1">Belongs to the arsA ATPase family.</text>
</comment>
<sequence>MREFFLPKKDYRVVFFIGKGGVGKTTSSAAAAVALADRGYKTLIVSLDPAHNLGDVLMEKLSDKPKKIAENLYASELDMEKLIKSYLKHLEENLKHMYRYLTVINLEKYFEVLSFSPGIEEYATLEAVKEILMKGDEWDVIVFDTPPTGLTLRVLALPRISLIWTDKLIEIRRAILERRAAIANIHGEQEFVVEGERIKLPTKEEEDPVMKELKAYRKEVAFVESVLTDPDKTSVVAVMNPEMLPLYETERAYESLKKFRIPFNMIVMNKVFELKGKVPELKAKLEAQERVLREVSEKFKGVDIVKIPIFPEEPRGVERLRELGGAIIGER</sequence>
<dbReference type="InterPro" id="IPR027417">
    <property type="entry name" value="P-loop_NTPase"/>
</dbReference>
<dbReference type="PANTHER" id="PTHR10803:SF3">
    <property type="entry name" value="ATPASE GET3"/>
    <property type="match status" value="1"/>
</dbReference>
<dbReference type="GeneID" id="27138910"/>
<protein>
    <submittedName>
        <fullName evidence="3">Anion transporter</fullName>
    </submittedName>
</protein>
<accession>A0A142CSD6</accession>
<keyword evidence="4" id="KW-1185">Reference proteome</keyword>
<proteinExistence type="inferred from homology"/>
<reference evidence="4" key="1">
    <citation type="submission" date="2016-03" db="EMBL/GenBank/DDBJ databases">
        <authorList>
            <person name="Oger P.M."/>
        </authorList>
    </citation>
    <scope>NUCLEOTIDE SEQUENCE [LARGE SCALE GENOMIC DNA]</scope>
    <source>
        <strain evidence="4">OG-1</strain>
    </source>
</reference>
<dbReference type="KEGG" id="tpep:A0127_00150"/>
<dbReference type="FunFam" id="3.40.50.300:FF:005019">
    <property type="entry name" value="Arsenical pump-driving ATPase"/>
    <property type="match status" value="1"/>
</dbReference>
<dbReference type="GO" id="GO:0016887">
    <property type="term" value="F:ATP hydrolysis activity"/>
    <property type="evidence" value="ECO:0007669"/>
    <property type="project" value="InterPro"/>
</dbReference>
<dbReference type="NCBIfam" id="TIGR00345">
    <property type="entry name" value="GET3_arsA_TRC40"/>
    <property type="match status" value="1"/>
</dbReference>
<dbReference type="CDD" id="cd02035">
    <property type="entry name" value="ArsA"/>
    <property type="match status" value="1"/>
</dbReference>
<dbReference type="GO" id="GO:0005524">
    <property type="term" value="F:ATP binding"/>
    <property type="evidence" value="ECO:0007669"/>
    <property type="project" value="InterPro"/>
</dbReference>
<name>A0A142CSD6_9EURY</name>
<dbReference type="AlphaFoldDB" id="A0A142CSD6"/>
<evidence type="ECO:0000313" key="3">
    <source>
        <dbReference type="EMBL" id="AMQ17688.1"/>
    </source>
</evidence>
<organism evidence="3 4">
    <name type="scientific">Thermococcus peptonophilus</name>
    <dbReference type="NCBI Taxonomy" id="53952"/>
    <lineage>
        <taxon>Archaea</taxon>
        <taxon>Methanobacteriati</taxon>
        <taxon>Methanobacteriota</taxon>
        <taxon>Thermococci</taxon>
        <taxon>Thermococcales</taxon>
        <taxon>Thermococcaceae</taxon>
        <taxon>Thermococcus</taxon>
    </lineage>
</organism>
<dbReference type="Gene3D" id="3.40.50.300">
    <property type="entry name" value="P-loop containing nucleotide triphosphate hydrolases"/>
    <property type="match status" value="1"/>
</dbReference>
<dbReference type="OrthoDB" id="46198at2157"/>
<evidence type="ECO:0000259" key="2">
    <source>
        <dbReference type="Pfam" id="PF02374"/>
    </source>
</evidence>
<dbReference type="InterPro" id="IPR016300">
    <property type="entry name" value="ATPase_ArsA/GET3"/>
</dbReference>
<dbReference type="STRING" id="53952.A0127_00150"/>
<evidence type="ECO:0000313" key="4">
    <source>
        <dbReference type="Proteomes" id="UP000073604"/>
    </source>
</evidence>
<dbReference type="Pfam" id="PF02374">
    <property type="entry name" value="ArsA_ATPase"/>
    <property type="match status" value="1"/>
</dbReference>
<dbReference type="RefSeq" id="WP_062386266.1">
    <property type="nucleotide sequence ID" value="NZ_CP014750.1"/>
</dbReference>
<dbReference type="SUPFAM" id="SSF52540">
    <property type="entry name" value="P-loop containing nucleoside triphosphate hydrolases"/>
    <property type="match status" value="1"/>
</dbReference>
<evidence type="ECO:0000256" key="1">
    <source>
        <dbReference type="ARBA" id="ARBA00011040"/>
    </source>
</evidence>
<dbReference type="Proteomes" id="UP000073604">
    <property type="component" value="Chromosome"/>
</dbReference>
<dbReference type="InterPro" id="IPR025723">
    <property type="entry name" value="ArsA/GET3_ATPase-like"/>
</dbReference>